<reference evidence="3" key="1">
    <citation type="journal article" date="2019" name="Int. J. Syst. Evol. Microbiol.">
        <title>The Global Catalogue of Microorganisms (GCM) 10K type strain sequencing project: providing services to taxonomists for standard genome sequencing and annotation.</title>
        <authorList>
            <consortium name="The Broad Institute Genomics Platform"/>
            <consortium name="The Broad Institute Genome Sequencing Center for Infectious Disease"/>
            <person name="Wu L."/>
            <person name="Ma J."/>
        </authorList>
    </citation>
    <scope>NUCLEOTIDE SEQUENCE [LARGE SCALE GENOMIC DNA]</scope>
    <source>
        <strain evidence="3">JCM 17924</strain>
    </source>
</reference>
<dbReference type="RefSeq" id="WP_345226630.1">
    <property type="nucleotide sequence ID" value="NZ_BAABHA010000013.1"/>
</dbReference>
<keyword evidence="3" id="KW-1185">Reference proteome</keyword>
<gene>
    <name evidence="2" type="ORF">GCM10023186_36120</name>
</gene>
<name>A0ABP8JDL6_9BACT</name>
<evidence type="ECO:0000313" key="3">
    <source>
        <dbReference type="Proteomes" id="UP001500454"/>
    </source>
</evidence>
<evidence type="ECO:0000313" key="2">
    <source>
        <dbReference type="EMBL" id="GAA4389081.1"/>
    </source>
</evidence>
<protein>
    <submittedName>
        <fullName evidence="2">Uncharacterized protein</fullName>
    </submittedName>
</protein>
<accession>A0ABP8JDL6</accession>
<dbReference type="EMBL" id="BAABHA010000013">
    <property type="protein sequence ID" value="GAA4389081.1"/>
    <property type="molecule type" value="Genomic_DNA"/>
</dbReference>
<proteinExistence type="predicted"/>
<sequence>MSTSSLLPEAAELEALRAELRCILRHPAITPARRHSAEQYLSRCTAAEQLRQWLALAVAECASWEEQTLATEAAQGWGGHRSQHQGEGITKARPA</sequence>
<feature type="region of interest" description="Disordered" evidence="1">
    <location>
        <begin position="73"/>
        <end position="95"/>
    </location>
</feature>
<comment type="caution">
    <text evidence="2">The sequence shown here is derived from an EMBL/GenBank/DDBJ whole genome shotgun (WGS) entry which is preliminary data.</text>
</comment>
<organism evidence="2 3">
    <name type="scientific">Hymenobacter koreensis</name>
    <dbReference type="NCBI Taxonomy" id="1084523"/>
    <lineage>
        <taxon>Bacteria</taxon>
        <taxon>Pseudomonadati</taxon>
        <taxon>Bacteroidota</taxon>
        <taxon>Cytophagia</taxon>
        <taxon>Cytophagales</taxon>
        <taxon>Hymenobacteraceae</taxon>
        <taxon>Hymenobacter</taxon>
    </lineage>
</organism>
<evidence type="ECO:0000256" key="1">
    <source>
        <dbReference type="SAM" id="MobiDB-lite"/>
    </source>
</evidence>
<dbReference type="Proteomes" id="UP001500454">
    <property type="component" value="Unassembled WGS sequence"/>
</dbReference>